<dbReference type="STRING" id="303698.A0A1V6SSW5"/>
<evidence type="ECO:0008006" key="9">
    <source>
        <dbReference type="Google" id="ProtNLM"/>
    </source>
</evidence>
<keyword evidence="2 6" id="KW-0812">Transmembrane</keyword>
<evidence type="ECO:0000256" key="2">
    <source>
        <dbReference type="ARBA" id="ARBA00022692"/>
    </source>
</evidence>
<evidence type="ECO:0000256" key="5">
    <source>
        <dbReference type="ARBA" id="ARBA00023136"/>
    </source>
</evidence>
<evidence type="ECO:0000256" key="1">
    <source>
        <dbReference type="ARBA" id="ARBA00004225"/>
    </source>
</evidence>
<comment type="caution">
    <text evidence="7">The sequence shown here is derived from an EMBL/GenBank/DDBJ whole genome shotgun (WGS) entry which is preliminary data.</text>
</comment>
<organism evidence="7 8">
    <name type="scientific">Penicillium steckii</name>
    <dbReference type="NCBI Taxonomy" id="303698"/>
    <lineage>
        <taxon>Eukaryota</taxon>
        <taxon>Fungi</taxon>
        <taxon>Dikarya</taxon>
        <taxon>Ascomycota</taxon>
        <taxon>Pezizomycotina</taxon>
        <taxon>Eurotiomycetes</taxon>
        <taxon>Eurotiomycetidae</taxon>
        <taxon>Eurotiales</taxon>
        <taxon>Aspergillaceae</taxon>
        <taxon>Penicillium</taxon>
    </lineage>
</organism>
<dbReference type="AlphaFoldDB" id="A0A1V6SSW5"/>
<feature type="transmembrane region" description="Helical" evidence="6">
    <location>
        <begin position="521"/>
        <end position="543"/>
    </location>
</feature>
<gene>
    <name evidence="7" type="ORF">PENSTE_c023G04076</name>
</gene>
<evidence type="ECO:0000256" key="3">
    <source>
        <dbReference type="ARBA" id="ARBA00022989"/>
    </source>
</evidence>
<sequence length="643" mass="72272">MSIIQENACSVNVQLDRLQQKIPRSNDSNLTLTRVPTDDVPDRHLRHLRQVIHSISVTSKTQPLLPAIRLADLLSDPAFASTLSITSESADTEHHVPDHLWLIAGKAAVQTSGLLSHALLEQTIRIQDEIDYWNEVLGSVWQSGIYAAQTSPVRLWHWTKDIYSTTNVQQFSTESLSRSIAARWARFYQIARQSVSEYPTWSNLSDPIRSCRGEARQKRDKLLAMKDIHTSSLGLIMEGWHSFNIDTFTATESDIPGDQWQEVVHRTIALTEAILNNGTSQIAATEFEQRVFSAIEISTTNLQSQHHSISAAQNPLQLIQRLVHVLRTQLPKHTATISKNIDQNGRPGGIIRYWLPLSIVLLSSSASLRFLLRRQDEILQWIMNIGATVIDFAQNWVVAPIHKLIGTIRHDEKSEIAIMSKNSLVADRASLERMVIDFVRDRPDTSQGPMATDDATAITNAVKEGDLTPVLKAYERDLRSPLKGTVRGDLVRALLIQIQKTKVDVEVAISGINALLKSQELVFGFVGLTPGILVSYSSIRWLFGVFGSRKGLQRGKRQGDLKRSLRNSTRILMSASVSNGIISFKDSGRLICEAESLLQKVRPMLGARQYREFREDIQDLLDVQSGVTKQLQVVEMMRWNYCT</sequence>
<dbReference type="OrthoDB" id="413313at2759"/>
<evidence type="ECO:0000256" key="4">
    <source>
        <dbReference type="ARBA" id="ARBA00023128"/>
    </source>
</evidence>
<dbReference type="GO" id="GO:0005741">
    <property type="term" value="C:mitochondrial outer membrane"/>
    <property type="evidence" value="ECO:0007669"/>
    <property type="project" value="TreeGrafter"/>
</dbReference>
<dbReference type="InterPro" id="IPR013946">
    <property type="entry name" value="NCA2-like"/>
</dbReference>
<accession>A0A1V6SSW5</accession>
<evidence type="ECO:0000313" key="7">
    <source>
        <dbReference type="EMBL" id="OQE16663.1"/>
    </source>
</evidence>
<evidence type="ECO:0000256" key="6">
    <source>
        <dbReference type="SAM" id="Phobius"/>
    </source>
</evidence>
<dbReference type="PANTHER" id="PTHR28234:SF1">
    <property type="entry name" value="NUCLEAR CONTROL OF ATPASE PROTEIN 2"/>
    <property type="match status" value="1"/>
</dbReference>
<dbReference type="EMBL" id="MLKD01000023">
    <property type="protein sequence ID" value="OQE16663.1"/>
    <property type="molecule type" value="Genomic_DNA"/>
</dbReference>
<dbReference type="PANTHER" id="PTHR28234">
    <property type="entry name" value="NUCLEAR CONTROL OF ATPASE PROTEIN 2"/>
    <property type="match status" value="1"/>
</dbReference>
<evidence type="ECO:0000313" key="8">
    <source>
        <dbReference type="Proteomes" id="UP000191285"/>
    </source>
</evidence>
<name>A0A1V6SSW5_9EURO</name>
<dbReference type="Pfam" id="PF08637">
    <property type="entry name" value="NCA2"/>
    <property type="match status" value="1"/>
</dbReference>
<keyword evidence="5 6" id="KW-0472">Membrane</keyword>
<keyword evidence="8" id="KW-1185">Reference proteome</keyword>
<keyword evidence="3 6" id="KW-1133">Transmembrane helix</keyword>
<dbReference type="Proteomes" id="UP000191285">
    <property type="component" value="Unassembled WGS sequence"/>
</dbReference>
<reference evidence="8" key="1">
    <citation type="journal article" date="2017" name="Nat. Microbiol.">
        <title>Global analysis of biosynthetic gene clusters reveals vast potential of secondary metabolite production in Penicillium species.</title>
        <authorList>
            <person name="Nielsen J.C."/>
            <person name="Grijseels S."/>
            <person name="Prigent S."/>
            <person name="Ji B."/>
            <person name="Dainat J."/>
            <person name="Nielsen K.F."/>
            <person name="Frisvad J.C."/>
            <person name="Workman M."/>
            <person name="Nielsen J."/>
        </authorList>
    </citation>
    <scope>NUCLEOTIDE SEQUENCE [LARGE SCALE GENOMIC DNA]</scope>
    <source>
        <strain evidence="8">IBT 24891</strain>
    </source>
</reference>
<comment type="subcellular location">
    <subcellularLocation>
        <location evidence="1">Mitochondrion membrane</location>
        <topology evidence="1">Multi-pass membrane protein</topology>
    </subcellularLocation>
</comment>
<keyword evidence="4" id="KW-0496">Mitochondrion</keyword>
<proteinExistence type="predicted"/>
<protein>
    <recommendedName>
        <fullName evidence="9">Nuclear control of ATPase protein 2</fullName>
    </recommendedName>
</protein>